<dbReference type="EMBL" id="VSRR010034862">
    <property type="protein sequence ID" value="MPC72512.1"/>
    <property type="molecule type" value="Genomic_DNA"/>
</dbReference>
<keyword evidence="2" id="KW-1185">Reference proteome</keyword>
<sequence>MNMETRHATEGVIIQMKSSNYLYAKLKVMRPSTEGVDKELCIIPVIRNSKTIKF</sequence>
<organism evidence="1 2">
    <name type="scientific">Portunus trituberculatus</name>
    <name type="common">Swimming crab</name>
    <name type="synonym">Neptunus trituberculatus</name>
    <dbReference type="NCBI Taxonomy" id="210409"/>
    <lineage>
        <taxon>Eukaryota</taxon>
        <taxon>Metazoa</taxon>
        <taxon>Ecdysozoa</taxon>
        <taxon>Arthropoda</taxon>
        <taxon>Crustacea</taxon>
        <taxon>Multicrustacea</taxon>
        <taxon>Malacostraca</taxon>
        <taxon>Eumalacostraca</taxon>
        <taxon>Eucarida</taxon>
        <taxon>Decapoda</taxon>
        <taxon>Pleocyemata</taxon>
        <taxon>Brachyura</taxon>
        <taxon>Eubrachyura</taxon>
        <taxon>Portunoidea</taxon>
        <taxon>Portunidae</taxon>
        <taxon>Portuninae</taxon>
        <taxon>Portunus</taxon>
    </lineage>
</organism>
<accession>A0A5B7HMJ9</accession>
<dbReference type="AlphaFoldDB" id="A0A5B7HMJ9"/>
<evidence type="ECO:0000313" key="2">
    <source>
        <dbReference type="Proteomes" id="UP000324222"/>
    </source>
</evidence>
<name>A0A5B7HMJ9_PORTR</name>
<comment type="caution">
    <text evidence="1">The sequence shown here is derived from an EMBL/GenBank/DDBJ whole genome shotgun (WGS) entry which is preliminary data.</text>
</comment>
<gene>
    <name evidence="1" type="ORF">E2C01_066823</name>
</gene>
<evidence type="ECO:0000313" key="1">
    <source>
        <dbReference type="EMBL" id="MPC72512.1"/>
    </source>
</evidence>
<proteinExistence type="predicted"/>
<dbReference type="Proteomes" id="UP000324222">
    <property type="component" value="Unassembled WGS sequence"/>
</dbReference>
<protein>
    <submittedName>
        <fullName evidence="1">Uncharacterized protein</fullName>
    </submittedName>
</protein>
<reference evidence="1 2" key="1">
    <citation type="submission" date="2019-05" db="EMBL/GenBank/DDBJ databases">
        <title>Another draft genome of Portunus trituberculatus and its Hox gene families provides insights of decapod evolution.</title>
        <authorList>
            <person name="Jeong J.-H."/>
            <person name="Song I."/>
            <person name="Kim S."/>
            <person name="Choi T."/>
            <person name="Kim D."/>
            <person name="Ryu S."/>
            <person name="Kim W."/>
        </authorList>
    </citation>
    <scope>NUCLEOTIDE SEQUENCE [LARGE SCALE GENOMIC DNA]</scope>
    <source>
        <tissue evidence="1">Muscle</tissue>
    </source>
</reference>